<feature type="compositionally biased region" description="Basic and acidic residues" evidence="1">
    <location>
        <begin position="938"/>
        <end position="985"/>
    </location>
</feature>
<feature type="compositionally biased region" description="Basic and acidic residues" evidence="1">
    <location>
        <begin position="220"/>
        <end position="234"/>
    </location>
</feature>
<feature type="compositionally biased region" description="Basic and acidic residues" evidence="1">
    <location>
        <begin position="380"/>
        <end position="407"/>
    </location>
</feature>
<dbReference type="PANTHER" id="PTHR39606:SF1">
    <property type="entry name" value="CELL SURFACE PROTEIN"/>
    <property type="match status" value="1"/>
</dbReference>
<dbReference type="EMBL" id="MU006782">
    <property type="protein sequence ID" value="KAF2641928.1"/>
    <property type="molecule type" value="Genomic_DNA"/>
</dbReference>
<reference evidence="2" key="1">
    <citation type="journal article" date="2020" name="Stud. Mycol.">
        <title>101 Dothideomycetes genomes: a test case for predicting lifestyles and emergence of pathogens.</title>
        <authorList>
            <person name="Haridas S."/>
            <person name="Albert R."/>
            <person name="Binder M."/>
            <person name="Bloem J."/>
            <person name="Labutti K."/>
            <person name="Salamov A."/>
            <person name="Andreopoulos B."/>
            <person name="Baker S."/>
            <person name="Barry K."/>
            <person name="Bills G."/>
            <person name="Bluhm B."/>
            <person name="Cannon C."/>
            <person name="Castanera R."/>
            <person name="Culley D."/>
            <person name="Daum C."/>
            <person name="Ezra D."/>
            <person name="Gonzalez J."/>
            <person name="Henrissat B."/>
            <person name="Kuo A."/>
            <person name="Liang C."/>
            <person name="Lipzen A."/>
            <person name="Lutzoni F."/>
            <person name="Magnuson J."/>
            <person name="Mondo S."/>
            <person name="Nolan M."/>
            <person name="Ohm R."/>
            <person name="Pangilinan J."/>
            <person name="Park H.-J."/>
            <person name="Ramirez L."/>
            <person name="Alfaro M."/>
            <person name="Sun H."/>
            <person name="Tritt A."/>
            <person name="Yoshinaga Y."/>
            <person name="Zwiers L.-H."/>
            <person name="Turgeon B."/>
            <person name="Goodwin S."/>
            <person name="Spatafora J."/>
            <person name="Crous P."/>
            <person name="Grigoriev I."/>
        </authorList>
    </citation>
    <scope>NUCLEOTIDE SEQUENCE</scope>
    <source>
        <strain evidence="2">CBS 473.64</strain>
    </source>
</reference>
<feature type="compositionally biased region" description="Low complexity" evidence="1">
    <location>
        <begin position="660"/>
        <end position="674"/>
    </location>
</feature>
<feature type="compositionally biased region" description="Polar residues" evidence="1">
    <location>
        <begin position="185"/>
        <end position="195"/>
    </location>
</feature>
<proteinExistence type="predicted"/>
<feature type="region of interest" description="Disordered" evidence="1">
    <location>
        <begin position="1"/>
        <end position="759"/>
    </location>
</feature>
<feature type="compositionally biased region" description="Basic and acidic residues" evidence="1">
    <location>
        <begin position="803"/>
        <end position="830"/>
    </location>
</feature>
<name>A0A6A6S677_9PLEO</name>
<feature type="compositionally biased region" description="Basic and acidic residues" evidence="1">
    <location>
        <begin position="496"/>
        <end position="505"/>
    </location>
</feature>
<feature type="compositionally biased region" description="Polar residues" evidence="1">
    <location>
        <begin position="48"/>
        <end position="72"/>
    </location>
</feature>
<feature type="compositionally biased region" description="Low complexity" evidence="1">
    <location>
        <begin position="73"/>
        <end position="87"/>
    </location>
</feature>
<feature type="compositionally biased region" description="Low complexity" evidence="1">
    <location>
        <begin position="239"/>
        <end position="250"/>
    </location>
</feature>
<evidence type="ECO:0008006" key="4">
    <source>
        <dbReference type="Google" id="ProtNLM"/>
    </source>
</evidence>
<feature type="compositionally biased region" description="Polar residues" evidence="1">
    <location>
        <begin position="643"/>
        <end position="659"/>
    </location>
</feature>
<feature type="compositionally biased region" description="Basic and acidic residues" evidence="1">
    <location>
        <begin position="775"/>
        <end position="796"/>
    </location>
</feature>
<feature type="region of interest" description="Disordered" evidence="1">
    <location>
        <begin position="772"/>
        <end position="914"/>
    </location>
</feature>
<feature type="compositionally biased region" description="Polar residues" evidence="1">
    <location>
        <begin position="460"/>
        <end position="495"/>
    </location>
</feature>
<dbReference type="AlphaFoldDB" id="A0A6A6S677"/>
<sequence length="1050" mass="110222">MEAIKNIVSGGHRKSEDATTDSNRAAGESNVAGGRSQVEHPIYDQMKAPTSNSFGESTSTQDNPSHAQTTAPGATSGISSTQSATSSLGPDTTKHRPSPGHDEVSSASIKSGVIGYPQRSGDEHAALGNDHPAQSNLRENQVLGGGSQSTPINREENDQSHLGGITANTARGSRSGEQQPFEKSLGQSAPVSGSDRSFPLTGGVTSHHSAESTSTSAREPGTKENEIGLHDGQGREGLASAAAAATASSSIPGHRHEAARDPQPTVTSTEPTERIGPTGQGRHPDALAATTAASNTRSVPPLGQEQTQPTSGTTSNQSESGLLFTEGPHSTDTGNLFDPAKTGHLHIPGEFPSPTPMEEPSEPSYITSKGPIPVSTGAQHELRHTGTLDEPQTKHADQGAGEHHYGRDAAIAGGLGAAGAGTYAAGKHHNEPTQAGGEVFPSEKSPYSSQKIDPRIDTKPSGTSQQKFDASTTNKPQARDPTLTSGVAQPISQNQTRDEKSEHHTGRNVALGTGAGAAATTAGLYTSQRANEPDSGPASSTIGPHKSNVANALDPRVQPDPELQKHHHAASTVDDPAPKTVGPHTSDIANVMDPRVLPDPQKQTAAPKEEHHYGRNTAVAGGLGAAGAGAYAATRENEHGQQAHGTGNQYPTSGINQSVQGQQSYPSPTQQPQHHYGRDAAVAGGLGAAGAGAYATTHGNDHQQSSLGQQQSPTRPHRQSPLSQVQQSSAGGSHQRYDSAQDPKVQNQHHTRDAAALGTAGAVAGAGGAYAYSQHDAKEREAAQKAHDQQLKDQQKHFAAQQKEQDKAFHSQQKDADKAHAKEQKHHDKLAAAAVTDNKHQKEIEDREQAQQERLDRERERERERVHKSTSEEEPKGKKHHFFGFLHRDKDKKNSSPDSSPRASGENARHSKEYAAAGVGAAGVGAAAYEAGSGSDSGEGRKRLHKDPPKGHPAREVLDHQQHDNGSGDHTTRADAHGPDSHHGTVIEPHTGLPMNVEKYGDGRGGTDGSRTVEGYHQLPGMQGGEHASGQARQGGVTDWEHIRKSNTPY</sequence>
<feature type="compositionally biased region" description="Basic and acidic residues" evidence="1">
    <location>
        <begin position="837"/>
        <end position="876"/>
    </location>
</feature>
<dbReference type="OrthoDB" id="2590867at2759"/>
<evidence type="ECO:0000313" key="2">
    <source>
        <dbReference type="EMBL" id="KAF2641928.1"/>
    </source>
</evidence>
<gene>
    <name evidence="2" type="ORF">P280DRAFT_516939</name>
</gene>
<dbReference type="PANTHER" id="PTHR39606">
    <property type="entry name" value="SURFACE PROTEIN, PUTATIVE-RELATED"/>
    <property type="match status" value="1"/>
</dbReference>
<accession>A0A6A6S677</accession>
<dbReference type="Proteomes" id="UP000799753">
    <property type="component" value="Unassembled WGS sequence"/>
</dbReference>
<feature type="compositionally biased region" description="Basic and acidic residues" evidence="1">
    <location>
        <begin position="886"/>
        <end position="895"/>
    </location>
</feature>
<evidence type="ECO:0000313" key="3">
    <source>
        <dbReference type="Proteomes" id="UP000799753"/>
    </source>
</evidence>
<feature type="compositionally biased region" description="Polar residues" evidence="1">
    <location>
        <begin position="291"/>
        <end position="320"/>
    </location>
</feature>
<feature type="compositionally biased region" description="Polar residues" evidence="1">
    <location>
        <begin position="166"/>
        <end position="178"/>
    </location>
</feature>
<feature type="compositionally biased region" description="Low complexity" evidence="1">
    <location>
        <begin position="205"/>
        <end position="217"/>
    </location>
</feature>
<keyword evidence="3" id="KW-1185">Reference proteome</keyword>
<organism evidence="2 3">
    <name type="scientific">Massarina eburnea CBS 473.64</name>
    <dbReference type="NCBI Taxonomy" id="1395130"/>
    <lineage>
        <taxon>Eukaryota</taxon>
        <taxon>Fungi</taxon>
        <taxon>Dikarya</taxon>
        <taxon>Ascomycota</taxon>
        <taxon>Pezizomycotina</taxon>
        <taxon>Dothideomycetes</taxon>
        <taxon>Pleosporomycetidae</taxon>
        <taxon>Pleosporales</taxon>
        <taxon>Massarineae</taxon>
        <taxon>Massarinaceae</taxon>
        <taxon>Massarina</taxon>
    </lineage>
</organism>
<evidence type="ECO:0000256" key="1">
    <source>
        <dbReference type="SAM" id="MobiDB-lite"/>
    </source>
</evidence>
<feature type="compositionally biased region" description="Low complexity" evidence="1">
    <location>
        <begin position="510"/>
        <end position="524"/>
    </location>
</feature>
<protein>
    <recommendedName>
        <fullName evidence="4">Dehydrin-like protein 3</fullName>
    </recommendedName>
</protein>
<feature type="region of interest" description="Disordered" evidence="1">
    <location>
        <begin position="929"/>
        <end position="1050"/>
    </location>
</feature>
<feature type="compositionally biased region" description="Polar residues" evidence="1">
    <location>
        <begin position="702"/>
        <end position="732"/>
    </location>
</feature>